<dbReference type="PROSITE" id="PS51318">
    <property type="entry name" value="TAT"/>
    <property type="match status" value="1"/>
</dbReference>
<proteinExistence type="predicted"/>
<dbReference type="InterPro" id="IPR006311">
    <property type="entry name" value="TAT_signal"/>
</dbReference>
<name>A0A518HDH9_9BACT</name>
<sequence>MSRKYPCGGLGRRQLLAGAAALPALLGARVSAQQPKAAADGAEAGGDEAWGVPGPWPGRVVEVRNPAMIRDDRKDREAIGKALARGMAELTGADDAVSAWRTLFEPGDVVGIKMNPVGNPLANSSTELMLEVIEGLKSAGVVPKDMVVFERYRDEFVGAGMHEAVPDGIDWTGLGIAYNGRQVDIRGDDLDTGNLDRVTGYDPDEFVEMNLVAAGLDPKDDRTRRSHLGLLVTRRVNKIVLLPVLKDHGSAGITGALKNMSHGLVNNVARSHSTPDTNVCNQFIPEVVSHPIIRKKCVLQIMDGIKGVYQGGPGASRPEWTWENNALFVATDPVAMDHVAWRIIDAKRKEKGLAPVGAVGKLGLDAEREGFDFRQPQHIRLASNLGLGIFEFDSPRGRRHSIDHRTIDVS</sequence>
<organism evidence="2 3">
    <name type="scientific">Tautonia plasticadhaerens</name>
    <dbReference type="NCBI Taxonomy" id="2527974"/>
    <lineage>
        <taxon>Bacteria</taxon>
        <taxon>Pseudomonadati</taxon>
        <taxon>Planctomycetota</taxon>
        <taxon>Planctomycetia</taxon>
        <taxon>Isosphaerales</taxon>
        <taxon>Isosphaeraceae</taxon>
        <taxon>Tautonia</taxon>
    </lineage>
</organism>
<dbReference type="RefSeq" id="WP_145277788.1">
    <property type="nucleotide sequence ID" value="NZ_CP036426.1"/>
</dbReference>
<dbReference type="OrthoDB" id="242830at2"/>
<keyword evidence="3" id="KW-1185">Reference proteome</keyword>
<reference evidence="2 3" key="1">
    <citation type="submission" date="2019-02" db="EMBL/GenBank/DDBJ databases">
        <title>Deep-cultivation of Planctomycetes and their phenomic and genomic characterization uncovers novel biology.</title>
        <authorList>
            <person name="Wiegand S."/>
            <person name="Jogler M."/>
            <person name="Boedeker C."/>
            <person name="Pinto D."/>
            <person name="Vollmers J."/>
            <person name="Rivas-Marin E."/>
            <person name="Kohn T."/>
            <person name="Peeters S.H."/>
            <person name="Heuer A."/>
            <person name="Rast P."/>
            <person name="Oberbeckmann S."/>
            <person name="Bunk B."/>
            <person name="Jeske O."/>
            <person name="Meyerdierks A."/>
            <person name="Storesund J.E."/>
            <person name="Kallscheuer N."/>
            <person name="Luecker S."/>
            <person name="Lage O.M."/>
            <person name="Pohl T."/>
            <person name="Merkel B.J."/>
            <person name="Hornburger P."/>
            <person name="Mueller R.-W."/>
            <person name="Bruemmer F."/>
            <person name="Labrenz M."/>
            <person name="Spormann A.M."/>
            <person name="Op den Camp H."/>
            <person name="Overmann J."/>
            <person name="Amann R."/>
            <person name="Jetten M.S.M."/>
            <person name="Mascher T."/>
            <person name="Medema M.H."/>
            <person name="Devos D.P."/>
            <person name="Kaster A.-K."/>
            <person name="Ovreas L."/>
            <person name="Rohde M."/>
            <person name="Galperin M.Y."/>
            <person name="Jogler C."/>
        </authorList>
    </citation>
    <scope>NUCLEOTIDE SEQUENCE [LARGE SCALE GENOMIC DNA]</scope>
    <source>
        <strain evidence="2 3">ElP</strain>
    </source>
</reference>
<accession>A0A518HDH9</accession>
<gene>
    <name evidence="2" type="ORF">ElP_68770</name>
</gene>
<dbReference type="Pfam" id="PF04015">
    <property type="entry name" value="DUF362"/>
    <property type="match status" value="1"/>
</dbReference>
<dbReference type="KEGG" id="tpla:ElP_68770"/>
<dbReference type="Proteomes" id="UP000317835">
    <property type="component" value="Chromosome"/>
</dbReference>
<evidence type="ECO:0000259" key="1">
    <source>
        <dbReference type="Pfam" id="PF04015"/>
    </source>
</evidence>
<evidence type="ECO:0000313" key="3">
    <source>
        <dbReference type="Proteomes" id="UP000317835"/>
    </source>
</evidence>
<protein>
    <recommendedName>
        <fullName evidence="1">DUF362 domain-containing protein</fullName>
    </recommendedName>
</protein>
<dbReference type="AlphaFoldDB" id="A0A518HDH9"/>
<evidence type="ECO:0000313" key="2">
    <source>
        <dbReference type="EMBL" id="QDV38917.1"/>
    </source>
</evidence>
<dbReference type="InterPro" id="IPR007160">
    <property type="entry name" value="DUF362"/>
</dbReference>
<feature type="domain" description="DUF362" evidence="1">
    <location>
        <begin position="236"/>
        <end position="341"/>
    </location>
</feature>
<dbReference type="EMBL" id="CP036426">
    <property type="protein sequence ID" value="QDV38917.1"/>
    <property type="molecule type" value="Genomic_DNA"/>
</dbReference>